<dbReference type="SUPFAM" id="SSF117396">
    <property type="entry name" value="TM1631-like"/>
    <property type="match status" value="1"/>
</dbReference>
<dbReference type="Gene3D" id="3.20.20.410">
    <property type="entry name" value="Protein of unknown function UPF0759"/>
    <property type="match status" value="1"/>
</dbReference>
<dbReference type="AlphaFoldDB" id="A0A7Y4JMI2"/>
<comment type="caution">
    <text evidence="1">The sequence shown here is derived from an EMBL/GenBank/DDBJ whole genome shotgun (WGS) entry which is preliminary data.</text>
</comment>
<dbReference type="InterPro" id="IPR036520">
    <property type="entry name" value="UPF0759_sf"/>
</dbReference>
<dbReference type="PANTHER" id="PTHR30348">
    <property type="entry name" value="UNCHARACTERIZED PROTEIN YECE"/>
    <property type="match status" value="1"/>
</dbReference>
<name>A0A7Y4JMI2_9BACT</name>
<sequence length="253" mass="28463">MRQGPSIPAQGPCRIGCAGWSLSSAVGEHFPTTGTHLERYARVLPAVEINSSFYRPHRPATYARWRDSVPETFRFAVKVPKVITHELRLRDVREPLERFLGEAGHLEAKLGCLLVQLPPGLQHEPGTARAFFQALRERTAVDVVCEPRHRTWFTDEARRVLEDARIRYVKADPLAVSAPEPPDAEVVYYRLHGSPRMYYSAYSQAFLEALAREISGHEQAGRRVWCIFDNTAEGAALPNALSLLHLDGQSAKR</sequence>
<dbReference type="InterPro" id="IPR002763">
    <property type="entry name" value="DUF72"/>
</dbReference>
<gene>
    <name evidence="1" type="ORF">HNS30_01910</name>
</gene>
<dbReference type="EMBL" id="JABFJW010000007">
    <property type="protein sequence ID" value="NOK07804.1"/>
    <property type="molecule type" value="Genomic_DNA"/>
</dbReference>
<protein>
    <submittedName>
        <fullName evidence="1">DUF72 domain-containing protein</fullName>
    </submittedName>
</protein>
<reference evidence="1 2" key="1">
    <citation type="submission" date="2020-05" db="EMBL/GenBank/DDBJ databases">
        <authorList>
            <person name="Whitworth D."/>
        </authorList>
    </citation>
    <scope>NUCLEOTIDE SEQUENCE [LARGE SCALE GENOMIC DNA]</scope>
    <source>
        <strain evidence="1 2">CA046A</strain>
    </source>
</reference>
<accession>A0A7Y4JMI2</accession>
<proteinExistence type="predicted"/>
<evidence type="ECO:0000313" key="2">
    <source>
        <dbReference type="Proteomes" id="UP000528460"/>
    </source>
</evidence>
<dbReference type="PANTHER" id="PTHR30348:SF14">
    <property type="entry name" value="BLR8050 PROTEIN"/>
    <property type="match status" value="1"/>
</dbReference>
<dbReference type="Proteomes" id="UP000528460">
    <property type="component" value="Unassembled WGS sequence"/>
</dbReference>
<organism evidence="1 2">
    <name type="scientific">Corallococcus exercitus</name>
    <dbReference type="NCBI Taxonomy" id="2316736"/>
    <lineage>
        <taxon>Bacteria</taxon>
        <taxon>Pseudomonadati</taxon>
        <taxon>Myxococcota</taxon>
        <taxon>Myxococcia</taxon>
        <taxon>Myxococcales</taxon>
        <taxon>Cystobacterineae</taxon>
        <taxon>Myxococcaceae</taxon>
        <taxon>Corallococcus</taxon>
    </lineage>
</organism>
<evidence type="ECO:0000313" key="1">
    <source>
        <dbReference type="EMBL" id="NOK07804.1"/>
    </source>
</evidence>
<dbReference type="Pfam" id="PF01904">
    <property type="entry name" value="DUF72"/>
    <property type="match status" value="1"/>
</dbReference>